<feature type="signal peptide" evidence="5">
    <location>
        <begin position="1"/>
        <end position="29"/>
    </location>
</feature>
<dbReference type="Pfam" id="PF13385">
    <property type="entry name" value="Laminin_G_3"/>
    <property type="match status" value="1"/>
</dbReference>
<evidence type="ECO:0000256" key="4">
    <source>
        <dbReference type="ARBA" id="ARBA00023295"/>
    </source>
</evidence>
<dbReference type="SUPFAM" id="SSF75005">
    <property type="entry name" value="Arabinanase/levansucrase/invertase"/>
    <property type="match status" value="1"/>
</dbReference>
<evidence type="ECO:0000313" key="7">
    <source>
        <dbReference type="EMBL" id="MFH8249072.1"/>
    </source>
</evidence>
<comment type="caution">
    <text evidence="7">The sequence shown here is derived from an EMBL/GenBank/DDBJ whole genome shotgun (WGS) entry which is preliminary data.</text>
</comment>
<dbReference type="InterPro" id="IPR023296">
    <property type="entry name" value="Glyco_hydro_beta-prop_sf"/>
</dbReference>
<dbReference type="SUPFAM" id="SSF49899">
    <property type="entry name" value="Concanavalin A-like lectins/glucanases"/>
    <property type="match status" value="1"/>
</dbReference>
<dbReference type="PANTHER" id="PTHR43817:SF1">
    <property type="entry name" value="HYDROLASE, FAMILY 43, PUTATIVE (AFU_ORTHOLOGUE AFUA_3G01660)-RELATED"/>
    <property type="match status" value="1"/>
</dbReference>
<dbReference type="Proteomes" id="UP001610861">
    <property type="component" value="Unassembled WGS sequence"/>
</dbReference>
<sequence length="1081" mass="112121">MKRNTRTMWGTAIAAALCAGLLAPNPASAAAGPTTTDGLIADLTFEGGTTSFTGGGATATTQGTATLVSGPTGNAAQLGSAFWLNVTKSDGSPLLAGLDDVTISYDSRPNAASNTGWTVFAARSTATQTYAQEHYLGYLDKTTGITVERYDNSGSRVTTGNLAYTATNTAWKHVDLVISGATARLFVDQKLVSTNTTGKTLSTILSSTGGVLQLGKANWGTGEYFSGLLDNVRVYNRALTPAELGVGTVASDPAAALSIPSRITGDLPSSVLGSAVTWTASGPGAALVATDGKVTRPSSGPVAVSLTATIAGVATPITGAAQILDAGGDVATYVKTVTTTAGVKDDPLAYNDDRRSDALFVSARPAGASAWEPLNRSQAILYVTWNGTQAANPNAQMGSPSLVRFADGTLGAVAAQNNATDSVYVWDAADGATFRNQRTVKVSSDGSIVKDPRIVFDGATQKYKAFWTDELTGEGRVAQLDGLTGSSTPTAATKADVTALGVAGAGLPGFAAQAQARSFALSKAEFGVFYKNYVDLQNTGVAALADVSVEHGQSVDAADLPAKATLAYNDGSTKNLPIAWDEEDLAAIDTSKPGTYEVSGLVQQTAEEMVNDARADPDLFFNEDDGYWYLTGSHYAIPSTAPTSQLIDAYSYRKIGLKRAKTIAGLKDAPEQIVIDPDGGTPGKLAQYPNTFYGWGGYIWAQEFHKINGQWWIVAGMNKGYAPTGGWCDNTVLIPYVGTEESLRAGGLVNQENWGEPTILEGAAFDVSYLERQENGATQGYWVMPNGAKLYIGKAKMGAKGTVPLIDGALSQVYALSQPWEYGKQAPTPSDTTEGADQGIVEAPFMITYGDYVYLTYSGGTVDKFYDLGMLRAPKDADLTNPANWTQVPSPVLTTNDTFQGRIGGTGQAGTGHNSFAIDESGNLVLAYHARPYPELHTGSAAGGLFDPDRNTWFKAVNVRANGMLDLSLSSSQEVAPANRTVAVRVVVAAAPAGVEATATTRCVAGKVTIVATLTNKAATPASGAVVTSYGTATFADLAAGKSTSKTFSTKAASVASGTVSVTIAGVSAPVTATYPTTTCG</sequence>
<dbReference type="InterPro" id="IPR013320">
    <property type="entry name" value="ConA-like_dom_sf"/>
</dbReference>
<name>A0ABW7Q2L0_9MICO</name>
<dbReference type="RefSeq" id="WP_396639640.1">
    <property type="nucleotide sequence ID" value="NZ_JBIQWL010000001.1"/>
</dbReference>
<dbReference type="InterPro" id="IPR011081">
    <property type="entry name" value="Big_4"/>
</dbReference>
<organism evidence="7 8">
    <name type="scientific">Microbacterium alkaliflavum</name>
    <dbReference type="NCBI Taxonomy" id="3248839"/>
    <lineage>
        <taxon>Bacteria</taxon>
        <taxon>Bacillati</taxon>
        <taxon>Actinomycetota</taxon>
        <taxon>Actinomycetes</taxon>
        <taxon>Micrococcales</taxon>
        <taxon>Microbacteriaceae</taxon>
        <taxon>Microbacterium</taxon>
    </lineage>
</organism>
<dbReference type="Pfam" id="PF07532">
    <property type="entry name" value="Big_4"/>
    <property type="match status" value="1"/>
</dbReference>
<evidence type="ECO:0000256" key="5">
    <source>
        <dbReference type="SAM" id="SignalP"/>
    </source>
</evidence>
<evidence type="ECO:0000313" key="8">
    <source>
        <dbReference type="Proteomes" id="UP001610861"/>
    </source>
</evidence>
<keyword evidence="8" id="KW-1185">Reference proteome</keyword>
<reference evidence="7 8" key="1">
    <citation type="submission" date="2024-09" db="EMBL/GenBank/DDBJ databases">
        <authorList>
            <person name="Pan X."/>
        </authorList>
    </citation>
    <scope>NUCLEOTIDE SEQUENCE [LARGE SCALE GENOMIC DNA]</scope>
    <source>
        <strain evidence="7 8">B2969</strain>
    </source>
</reference>
<dbReference type="Gene3D" id="2.60.120.200">
    <property type="match status" value="1"/>
</dbReference>
<evidence type="ECO:0000259" key="6">
    <source>
        <dbReference type="Pfam" id="PF07532"/>
    </source>
</evidence>
<keyword evidence="4" id="KW-0326">Glycosidase</keyword>
<dbReference type="PANTHER" id="PTHR43817">
    <property type="entry name" value="GLYCOSYL HYDROLASE"/>
    <property type="match status" value="1"/>
</dbReference>
<dbReference type="EMBL" id="JBIQWL010000001">
    <property type="protein sequence ID" value="MFH8249072.1"/>
    <property type="molecule type" value="Genomic_DNA"/>
</dbReference>
<evidence type="ECO:0000256" key="2">
    <source>
        <dbReference type="ARBA" id="ARBA00022729"/>
    </source>
</evidence>
<feature type="domain" description="Bacterial Ig-like" evidence="6">
    <location>
        <begin position="547"/>
        <end position="603"/>
    </location>
</feature>
<dbReference type="Gene3D" id="2.115.10.20">
    <property type="entry name" value="Glycosyl hydrolase domain, family 43"/>
    <property type="match status" value="1"/>
</dbReference>
<dbReference type="InterPro" id="IPR006710">
    <property type="entry name" value="Glyco_hydro_43"/>
</dbReference>
<evidence type="ECO:0000256" key="1">
    <source>
        <dbReference type="ARBA" id="ARBA00009865"/>
    </source>
</evidence>
<dbReference type="Pfam" id="PF04616">
    <property type="entry name" value="Glyco_hydro_43"/>
    <property type="match status" value="1"/>
</dbReference>
<feature type="chain" id="PRO_5047306800" evidence="5">
    <location>
        <begin position="30"/>
        <end position="1081"/>
    </location>
</feature>
<evidence type="ECO:0000256" key="3">
    <source>
        <dbReference type="ARBA" id="ARBA00022801"/>
    </source>
</evidence>
<protein>
    <submittedName>
        <fullName evidence="7">LamG-like jellyroll fold domain-containing protein</fullName>
    </submittedName>
</protein>
<keyword evidence="3" id="KW-0378">Hydrolase</keyword>
<accession>A0ABW7Q2L0</accession>
<proteinExistence type="inferred from homology"/>
<gene>
    <name evidence="7" type="ORF">ACH3VR_01730</name>
</gene>
<keyword evidence="2 5" id="KW-0732">Signal</keyword>
<comment type="similarity">
    <text evidence="1">Belongs to the glycosyl hydrolase 43 family.</text>
</comment>